<evidence type="ECO:0000259" key="7">
    <source>
        <dbReference type="Pfam" id="PF03600"/>
    </source>
</evidence>
<evidence type="ECO:0000256" key="5">
    <source>
        <dbReference type="ARBA" id="ARBA00023136"/>
    </source>
</evidence>
<keyword evidence="3 6" id="KW-0812">Transmembrane</keyword>
<evidence type="ECO:0000256" key="2">
    <source>
        <dbReference type="ARBA" id="ARBA00022448"/>
    </source>
</evidence>
<sequence>MTSSSEIIEKNFCMEDNIRLKPKRSEFASNISLANKSELSDNDSDDENKPLIRKKRTSKNLIENENLDLNYRNSPTIQKINTPVFDDFDIYSSSGEYTKKPSFLDRLLNIFFTKKNHQNNKNNFNSTFSSFFHKYSSHLSTAKTIILVIYSIVCIILFSLNGPVELKWTQTVISSSQINQFSCSTHSHGNSAKFLRLKLNGPFIEEEDLNKNEVNSGKYVRINLLKKTSLALVSNWSLILEIPEKNDEYKENKIVSKNFNLKKSYKLDELIFQVNTNVNKHLSFNYNCQKLSDQFEYRIVCSTCLLIFVYILIIFELTHRTLAAGLGAIGGITLISIIETEKPSLELIVTWVEWETILLLFGMMIIVAVFCETGLFDLIAVRLFHYAGTRVWTMIGLLCLLSAVLSAFLDNVTTILLLTPITIRLCEIMKLDPRRIIIAEVLFSNIGGAATAIGDPPNVIITANQIINMRGVDFSSFTFHMFTGCIFVYAICFLHFKFLYADPKNFFKEEENELDEMSKEIAIWKRSFMSITPVTKEEKIVKTLLKEKAFQLESLLKQKEVIVKKEYEKNLIAKSHEMLESYKITNKPLLIKCSIIFLVTLILFFLNPFIDEIHLTIGWISILSALLVLASSSGHAHSNNGQSVSSTIDFEGLMHKVEWSTLLFFGCLFIFMKSIEELGLLNYLGNLISDMIKSVENISDRLAFALLMLIVLSALISSVIDNIPFTTAMIPIIIQLSDQADLPLQPLVYALAFGSCLGGNGSLVGASCNLVAAGISEQHGYKITFKDFFKTGFPIMNLCFVIEKKMSIYMRDNSDKYVKIPLDAGYVKSSINKFAQLDWYMSYESEMVDKRNIRFYTGSIEKHSKCEFNNNGRVGVNKQ</sequence>
<accession>A0A813ZP86</accession>
<protein>
    <recommendedName>
        <fullName evidence="7">Citrate transporter-like domain-containing protein</fullName>
    </recommendedName>
</protein>
<feature type="transmembrane region" description="Helical" evidence="6">
    <location>
        <begin position="702"/>
        <end position="720"/>
    </location>
</feature>
<feature type="transmembrane region" description="Helical" evidence="6">
    <location>
        <begin position="657"/>
        <end position="675"/>
    </location>
</feature>
<evidence type="ECO:0000313" key="9">
    <source>
        <dbReference type="Proteomes" id="UP000663879"/>
    </source>
</evidence>
<feature type="transmembrane region" description="Helical" evidence="6">
    <location>
        <begin position="479"/>
        <end position="500"/>
    </location>
</feature>
<gene>
    <name evidence="8" type="ORF">OXX778_LOCUS11411</name>
</gene>
<keyword evidence="2" id="KW-0813">Transport</keyword>
<dbReference type="EMBL" id="CAJNOC010001931">
    <property type="protein sequence ID" value="CAF0901256.1"/>
    <property type="molecule type" value="Genomic_DNA"/>
</dbReference>
<feature type="domain" description="Citrate transporter-like" evidence="7">
    <location>
        <begin position="310"/>
        <end position="754"/>
    </location>
</feature>
<dbReference type="AlphaFoldDB" id="A0A813ZP86"/>
<evidence type="ECO:0000256" key="3">
    <source>
        <dbReference type="ARBA" id="ARBA00022692"/>
    </source>
</evidence>
<feature type="transmembrane region" description="Helical" evidence="6">
    <location>
        <begin position="589"/>
        <end position="610"/>
    </location>
</feature>
<feature type="transmembrane region" description="Helical" evidence="6">
    <location>
        <begin position="322"/>
        <end position="338"/>
    </location>
</feature>
<reference evidence="8" key="1">
    <citation type="submission" date="2021-02" db="EMBL/GenBank/DDBJ databases">
        <authorList>
            <person name="Nowell W R."/>
        </authorList>
    </citation>
    <scope>NUCLEOTIDE SEQUENCE</scope>
    <source>
        <strain evidence="8">Ploen Becks lab</strain>
    </source>
</reference>
<keyword evidence="5 6" id="KW-0472">Membrane</keyword>
<feature type="transmembrane region" description="Helical" evidence="6">
    <location>
        <begin position="297"/>
        <end position="315"/>
    </location>
</feature>
<dbReference type="PANTHER" id="PTHR43568:SF1">
    <property type="entry name" value="P PROTEIN"/>
    <property type="match status" value="1"/>
</dbReference>
<evidence type="ECO:0000313" key="8">
    <source>
        <dbReference type="EMBL" id="CAF0901256.1"/>
    </source>
</evidence>
<keyword evidence="9" id="KW-1185">Reference proteome</keyword>
<evidence type="ECO:0000256" key="4">
    <source>
        <dbReference type="ARBA" id="ARBA00022989"/>
    </source>
</evidence>
<keyword evidence="4 6" id="KW-1133">Transmembrane helix</keyword>
<comment type="caution">
    <text evidence="8">The sequence shown here is derived from an EMBL/GenBank/DDBJ whole genome shotgun (WGS) entry which is preliminary data.</text>
</comment>
<feature type="transmembrane region" description="Helical" evidence="6">
    <location>
        <begin position="144"/>
        <end position="164"/>
    </location>
</feature>
<dbReference type="GO" id="GO:0055085">
    <property type="term" value="P:transmembrane transport"/>
    <property type="evidence" value="ECO:0007669"/>
    <property type="project" value="InterPro"/>
</dbReference>
<dbReference type="Pfam" id="PF03600">
    <property type="entry name" value="CitMHS"/>
    <property type="match status" value="1"/>
</dbReference>
<dbReference type="Proteomes" id="UP000663879">
    <property type="component" value="Unassembled WGS sequence"/>
</dbReference>
<organism evidence="8 9">
    <name type="scientific">Brachionus calyciflorus</name>
    <dbReference type="NCBI Taxonomy" id="104777"/>
    <lineage>
        <taxon>Eukaryota</taxon>
        <taxon>Metazoa</taxon>
        <taxon>Spiralia</taxon>
        <taxon>Gnathifera</taxon>
        <taxon>Rotifera</taxon>
        <taxon>Eurotatoria</taxon>
        <taxon>Monogononta</taxon>
        <taxon>Pseudotrocha</taxon>
        <taxon>Ploima</taxon>
        <taxon>Brachionidae</taxon>
        <taxon>Brachionus</taxon>
    </lineage>
</organism>
<dbReference type="GO" id="GO:0016020">
    <property type="term" value="C:membrane"/>
    <property type="evidence" value="ECO:0007669"/>
    <property type="project" value="UniProtKB-SubCell"/>
</dbReference>
<feature type="non-terminal residue" evidence="8">
    <location>
        <position position="1"/>
    </location>
</feature>
<feature type="transmembrane region" description="Helical" evidence="6">
    <location>
        <begin position="391"/>
        <end position="409"/>
    </location>
</feature>
<comment type="subcellular location">
    <subcellularLocation>
        <location evidence="1">Membrane</location>
        <topology evidence="1">Multi-pass membrane protein</topology>
    </subcellularLocation>
</comment>
<dbReference type="InterPro" id="IPR051475">
    <property type="entry name" value="Diverse_Ion_Transporter"/>
</dbReference>
<evidence type="ECO:0000256" key="1">
    <source>
        <dbReference type="ARBA" id="ARBA00004141"/>
    </source>
</evidence>
<evidence type="ECO:0000256" key="6">
    <source>
        <dbReference type="SAM" id="Phobius"/>
    </source>
</evidence>
<feature type="transmembrane region" description="Helical" evidence="6">
    <location>
        <begin position="358"/>
        <end position="379"/>
    </location>
</feature>
<dbReference type="OrthoDB" id="442352at2759"/>
<dbReference type="InterPro" id="IPR004680">
    <property type="entry name" value="Cit_transptr-like_dom"/>
</dbReference>
<dbReference type="PANTHER" id="PTHR43568">
    <property type="entry name" value="P PROTEIN"/>
    <property type="match status" value="1"/>
</dbReference>
<dbReference type="CDD" id="cd01116">
    <property type="entry name" value="P_permease"/>
    <property type="match status" value="1"/>
</dbReference>
<name>A0A813ZP86_9BILA</name>
<proteinExistence type="predicted"/>